<organism evidence="1 2">
    <name type="scientific">Zasmidium cellare ATCC 36951</name>
    <dbReference type="NCBI Taxonomy" id="1080233"/>
    <lineage>
        <taxon>Eukaryota</taxon>
        <taxon>Fungi</taxon>
        <taxon>Dikarya</taxon>
        <taxon>Ascomycota</taxon>
        <taxon>Pezizomycotina</taxon>
        <taxon>Dothideomycetes</taxon>
        <taxon>Dothideomycetidae</taxon>
        <taxon>Mycosphaerellales</taxon>
        <taxon>Mycosphaerellaceae</taxon>
        <taxon>Zasmidium</taxon>
    </lineage>
</organism>
<name>A0A6A6BZP3_ZASCE</name>
<dbReference type="OrthoDB" id="4483229at2759"/>
<dbReference type="EMBL" id="ML993628">
    <property type="protein sequence ID" value="KAF2160264.1"/>
    <property type="molecule type" value="Genomic_DNA"/>
</dbReference>
<accession>A0A6A6BZP3</accession>
<protein>
    <submittedName>
        <fullName evidence="1">Uncharacterized protein</fullName>
    </submittedName>
</protein>
<dbReference type="AlphaFoldDB" id="A0A6A6BZP3"/>
<evidence type="ECO:0000313" key="2">
    <source>
        <dbReference type="Proteomes" id="UP000799537"/>
    </source>
</evidence>
<sequence>MPPPSPPPEDEQFKDHFLDVNASDFVESFFVFVDDLTAQHTEEAVHGENHDVVNGPFKNKTPGECHAILRRLQRDNGSELNWSAFVILDERSLRDDTAIIVSDGAWDGVLDTVRSVFSVIDRTLGLLLIGDISFDECMEEARVAKDGLWRFRHTDTFPGGEGGKPFDWVRDGFEYDFHEGKWVEVGREGGVEETRDRVERLELEERGDAP</sequence>
<gene>
    <name evidence="1" type="ORF">M409DRAFT_29353</name>
</gene>
<keyword evidence="2" id="KW-1185">Reference proteome</keyword>
<evidence type="ECO:0000313" key="1">
    <source>
        <dbReference type="EMBL" id="KAF2160264.1"/>
    </source>
</evidence>
<dbReference type="RefSeq" id="XP_033661153.1">
    <property type="nucleotide sequence ID" value="XM_033809425.1"/>
</dbReference>
<dbReference type="GeneID" id="54562697"/>
<proteinExistence type="predicted"/>
<dbReference type="Proteomes" id="UP000799537">
    <property type="component" value="Unassembled WGS sequence"/>
</dbReference>
<reference evidence="1" key="1">
    <citation type="journal article" date="2020" name="Stud. Mycol.">
        <title>101 Dothideomycetes genomes: a test case for predicting lifestyles and emergence of pathogens.</title>
        <authorList>
            <person name="Haridas S."/>
            <person name="Albert R."/>
            <person name="Binder M."/>
            <person name="Bloem J."/>
            <person name="Labutti K."/>
            <person name="Salamov A."/>
            <person name="Andreopoulos B."/>
            <person name="Baker S."/>
            <person name="Barry K."/>
            <person name="Bills G."/>
            <person name="Bluhm B."/>
            <person name="Cannon C."/>
            <person name="Castanera R."/>
            <person name="Culley D."/>
            <person name="Daum C."/>
            <person name="Ezra D."/>
            <person name="Gonzalez J."/>
            <person name="Henrissat B."/>
            <person name="Kuo A."/>
            <person name="Liang C."/>
            <person name="Lipzen A."/>
            <person name="Lutzoni F."/>
            <person name="Magnuson J."/>
            <person name="Mondo S."/>
            <person name="Nolan M."/>
            <person name="Ohm R."/>
            <person name="Pangilinan J."/>
            <person name="Park H.-J."/>
            <person name="Ramirez L."/>
            <person name="Alfaro M."/>
            <person name="Sun H."/>
            <person name="Tritt A."/>
            <person name="Yoshinaga Y."/>
            <person name="Zwiers L.-H."/>
            <person name="Turgeon B."/>
            <person name="Goodwin S."/>
            <person name="Spatafora J."/>
            <person name="Crous P."/>
            <person name="Grigoriev I."/>
        </authorList>
    </citation>
    <scope>NUCLEOTIDE SEQUENCE</scope>
    <source>
        <strain evidence="1">ATCC 36951</strain>
    </source>
</reference>